<organism evidence="3 4">
    <name type="scientific">Pedobacter yulinensis</name>
    <dbReference type="NCBI Taxonomy" id="2126353"/>
    <lineage>
        <taxon>Bacteria</taxon>
        <taxon>Pseudomonadati</taxon>
        <taxon>Bacteroidota</taxon>
        <taxon>Sphingobacteriia</taxon>
        <taxon>Sphingobacteriales</taxon>
        <taxon>Sphingobacteriaceae</taxon>
        <taxon>Pedobacter</taxon>
    </lineage>
</organism>
<reference evidence="3 4" key="1">
    <citation type="submission" date="2018-03" db="EMBL/GenBank/DDBJ databases">
        <authorList>
            <person name="Keele B.F."/>
        </authorList>
    </citation>
    <scope>NUCLEOTIDE SEQUENCE [LARGE SCALE GENOMIC DNA]</scope>
    <source>
        <strain evidence="3 4">YL28-9</strain>
    </source>
</reference>
<gene>
    <name evidence="3" type="ORF">C7T94_16760</name>
</gene>
<sequence>MLRDNTAAGKLTPSEPAARKPTSVGFSFLQRLTVRNRRMSDFYYAGQTDERMFVGRPSSFYLNFLLMSTPKINCTSPAYPGKGPFSQKPRAVGAADNDRMFLLEEYRLRISELSMSRFVLEKGEDPETCTLAGKLTNDHQHALLSLSELAASASITLPRSSAGMIRTQLRALSQFQPQQLTRYFILHQRVMLAWSLPLFKCYSSFAENVLLRGYAQHTVTALHAHVPAIEQLCRRWQLDT</sequence>
<evidence type="ECO:0000313" key="4">
    <source>
        <dbReference type="Proteomes" id="UP000240912"/>
    </source>
</evidence>
<evidence type="ECO:0000256" key="1">
    <source>
        <dbReference type="SAM" id="MobiDB-lite"/>
    </source>
</evidence>
<evidence type="ECO:0000259" key="2">
    <source>
        <dbReference type="Pfam" id="PF13628"/>
    </source>
</evidence>
<keyword evidence="4" id="KW-1185">Reference proteome</keyword>
<feature type="region of interest" description="Disordered" evidence="1">
    <location>
        <begin position="1"/>
        <end position="20"/>
    </location>
</feature>
<dbReference type="AlphaFoldDB" id="A0A2T3HJ59"/>
<dbReference type="Proteomes" id="UP000240912">
    <property type="component" value="Unassembled WGS sequence"/>
</dbReference>
<dbReference type="InterPro" id="IPR025419">
    <property type="entry name" value="DUF4142"/>
</dbReference>
<dbReference type="Pfam" id="PF13628">
    <property type="entry name" value="DUF4142"/>
    <property type="match status" value="1"/>
</dbReference>
<name>A0A2T3HJ59_9SPHI</name>
<dbReference type="EMBL" id="PYLS01000006">
    <property type="protein sequence ID" value="PST82421.1"/>
    <property type="molecule type" value="Genomic_DNA"/>
</dbReference>
<proteinExistence type="predicted"/>
<comment type="caution">
    <text evidence="3">The sequence shown here is derived from an EMBL/GenBank/DDBJ whole genome shotgun (WGS) entry which is preliminary data.</text>
</comment>
<accession>A0A2T3HJ59</accession>
<feature type="domain" description="DUF4142" evidence="2">
    <location>
        <begin position="97"/>
        <end position="232"/>
    </location>
</feature>
<evidence type="ECO:0000313" key="3">
    <source>
        <dbReference type="EMBL" id="PST82421.1"/>
    </source>
</evidence>
<protein>
    <recommendedName>
        <fullName evidence="2">DUF4142 domain-containing protein</fullName>
    </recommendedName>
</protein>